<feature type="chain" id="PRO_5015479230" evidence="1">
    <location>
        <begin position="20"/>
        <end position="429"/>
    </location>
</feature>
<dbReference type="InterPro" id="IPR000866">
    <property type="entry name" value="AhpC/TSA"/>
</dbReference>
<dbReference type="Proteomes" id="UP000238565">
    <property type="component" value="Unassembled WGS sequence"/>
</dbReference>
<dbReference type="RefSeq" id="WP_104793955.1">
    <property type="nucleotide sequence ID" value="NZ_PTPZ01000005.1"/>
</dbReference>
<evidence type="ECO:0000313" key="3">
    <source>
        <dbReference type="EMBL" id="PPZ91278.1"/>
    </source>
</evidence>
<dbReference type="Gene3D" id="3.40.30.10">
    <property type="entry name" value="Glutaredoxin"/>
    <property type="match status" value="1"/>
</dbReference>
<dbReference type="EMBL" id="PTPZ01000005">
    <property type="protein sequence ID" value="PPZ91278.1"/>
    <property type="molecule type" value="Genomic_DNA"/>
</dbReference>
<accession>A0A2S7I3W8</accession>
<gene>
    <name evidence="3" type="ORF">C3729_09725</name>
</gene>
<feature type="signal peptide" evidence="1">
    <location>
        <begin position="1"/>
        <end position="19"/>
    </location>
</feature>
<dbReference type="CDD" id="cd02966">
    <property type="entry name" value="TlpA_like_family"/>
    <property type="match status" value="1"/>
</dbReference>
<dbReference type="PROSITE" id="PS51352">
    <property type="entry name" value="THIOREDOXIN_2"/>
    <property type="match status" value="1"/>
</dbReference>
<name>A0A2S7I3W8_9FLAO</name>
<evidence type="ECO:0000259" key="2">
    <source>
        <dbReference type="PROSITE" id="PS51352"/>
    </source>
</evidence>
<evidence type="ECO:0000256" key="1">
    <source>
        <dbReference type="SAM" id="SignalP"/>
    </source>
</evidence>
<keyword evidence="1" id="KW-0732">Signal</keyword>
<organism evidence="3 4">
    <name type="scientific">Cloacibacterium normanense</name>
    <dbReference type="NCBI Taxonomy" id="237258"/>
    <lineage>
        <taxon>Bacteria</taxon>
        <taxon>Pseudomonadati</taxon>
        <taxon>Bacteroidota</taxon>
        <taxon>Flavobacteriia</taxon>
        <taxon>Flavobacteriales</taxon>
        <taxon>Weeksellaceae</taxon>
    </lineage>
</organism>
<dbReference type="AlphaFoldDB" id="A0A2S7I3W8"/>
<evidence type="ECO:0000313" key="4">
    <source>
        <dbReference type="Proteomes" id="UP000238565"/>
    </source>
</evidence>
<reference evidence="3 4" key="1">
    <citation type="submission" date="2018-02" db="EMBL/GenBank/DDBJ databases">
        <title>Draft genome sequence of bacterial isolates from marine environment.</title>
        <authorList>
            <person name="Singh S.K."/>
            <person name="Hill R."/>
            <person name="Major S."/>
            <person name="Cai H."/>
            <person name="Li Y."/>
        </authorList>
    </citation>
    <scope>NUCLEOTIDE SEQUENCE [LARGE SCALE GENOMIC DNA]</scope>
    <source>
        <strain evidence="3 4">IMET F</strain>
    </source>
</reference>
<sequence>MKRKFLFLPFLLLSFFISAQFTIKVESPKDFLFKEAYLYSLNGSKDILLDKVEKKNNVWFFNVNKNYVGMLKIYFPQANTSLNFISENKDIDLSFETKNNKVNQIDYKDESNKIFYAIQDQQIKKEQILPALNQIQTFYKENSAFGSALKSEISALNQDIVFNEDEHPFLNYYFKTYQNYIKETNSKKNITNEDIVSFLNNTQNYLETSSLLKPILMVFLSNTSRSSLGDEVDKLLTTVNVETPRGQTILSELIEIFNVYSIKDLKEKYLTEAKNLKCTINDRLANTIKSNANTEIGKIIPNNTFLNPVNTKMKSLHDVKADKKIIILWSSTCSHCEKEIGEMVLQYNKLKEKNIEVVGLSLDSDAKSYSDKVKMLPWINDTELKGWYSSYVDTYNVHATPTFYIVDAKNKIIANPDNFSEILELLQLK</sequence>
<comment type="caution">
    <text evidence="3">The sequence shown here is derived from an EMBL/GenBank/DDBJ whole genome shotgun (WGS) entry which is preliminary data.</text>
</comment>
<dbReference type="Pfam" id="PF00578">
    <property type="entry name" value="AhpC-TSA"/>
    <property type="match status" value="1"/>
</dbReference>
<dbReference type="SUPFAM" id="SSF52833">
    <property type="entry name" value="Thioredoxin-like"/>
    <property type="match status" value="1"/>
</dbReference>
<proteinExistence type="predicted"/>
<dbReference type="InterPro" id="IPR036249">
    <property type="entry name" value="Thioredoxin-like_sf"/>
</dbReference>
<dbReference type="InterPro" id="IPR013766">
    <property type="entry name" value="Thioredoxin_domain"/>
</dbReference>
<protein>
    <submittedName>
        <fullName evidence="3">TlpA family protein disulfide reductase</fullName>
    </submittedName>
</protein>
<feature type="domain" description="Thioredoxin" evidence="2">
    <location>
        <begin position="294"/>
        <end position="428"/>
    </location>
</feature>